<evidence type="ECO:0000313" key="2">
    <source>
        <dbReference type="EMBL" id="XCB31105.1"/>
    </source>
</evidence>
<reference evidence="2" key="1">
    <citation type="submission" date="2023-08" db="EMBL/GenBank/DDBJ databases">
        <authorList>
            <person name="Messyasz A."/>
            <person name="Mannisto M.K."/>
            <person name="Kerkhof L.J."/>
            <person name="Haggblom M."/>
        </authorList>
    </citation>
    <scope>NUCLEOTIDE SEQUENCE</scope>
    <source>
        <strain evidence="2">X5P6</strain>
    </source>
</reference>
<dbReference type="AlphaFoldDB" id="A0AAU7ZJB1"/>
<sequence>MKRKPQKQSSPTKKSTPSLNQTPRATKSRPKNKGLPSKSRAKPRLAAPRTEAEYLAKPEKFKDTWDRVLGVVSKMRREKISLTQASRDAGINPRTVTRWGKTALQKQKNGKYAAKKSDSLLRLVIIPTPDGTRDIAVRGSKQVTLLAEYWNALHRYLQTGDSSPLKKFQGKHIVDAKGVDIPLSVDLSALNRLGSAGVLSFESLYARTT</sequence>
<dbReference type="RefSeq" id="WP_353061947.1">
    <property type="nucleotide sequence ID" value="NZ_CP132942.1"/>
</dbReference>
<accession>A0AAU7ZJB1</accession>
<reference evidence="2" key="2">
    <citation type="journal article" date="2024" name="Environ. Microbiol.">
        <title>Genome analysis and description of Tunturibacter gen. nov. expands the diversity of Terriglobia in tundra soils.</title>
        <authorList>
            <person name="Messyasz A."/>
            <person name="Mannisto M.K."/>
            <person name="Kerkhof L.J."/>
            <person name="Haggblom M.M."/>
        </authorList>
    </citation>
    <scope>NUCLEOTIDE SEQUENCE</scope>
    <source>
        <strain evidence="2">X5P6</strain>
    </source>
</reference>
<evidence type="ECO:0000256" key="1">
    <source>
        <dbReference type="SAM" id="MobiDB-lite"/>
    </source>
</evidence>
<dbReference type="KEGG" id="tpsc:RBB77_11585"/>
<proteinExistence type="predicted"/>
<dbReference type="EMBL" id="CP132942">
    <property type="protein sequence ID" value="XCB31105.1"/>
    <property type="molecule type" value="Genomic_DNA"/>
</dbReference>
<feature type="compositionally biased region" description="Low complexity" evidence="1">
    <location>
        <begin position="7"/>
        <end position="18"/>
    </location>
</feature>
<protein>
    <recommendedName>
        <fullName evidence="3">Helix-turn-helix domain-containing protein</fullName>
    </recommendedName>
</protein>
<evidence type="ECO:0008006" key="3">
    <source>
        <dbReference type="Google" id="ProtNLM"/>
    </source>
</evidence>
<gene>
    <name evidence="2" type="ORF">RBB77_11585</name>
</gene>
<feature type="region of interest" description="Disordered" evidence="1">
    <location>
        <begin position="1"/>
        <end position="51"/>
    </location>
</feature>
<organism evidence="2">
    <name type="scientific">Tunturiibacter psychrotolerans</name>
    <dbReference type="NCBI Taxonomy" id="3069686"/>
    <lineage>
        <taxon>Bacteria</taxon>
        <taxon>Pseudomonadati</taxon>
        <taxon>Acidobacteriota</taxon>
        <taxon>Terriglobia</taxon>
        <taxon>Terriglobales</taxon>
        <taxon>Acidobacteriaceae</taxon>
        <taxon>Tunturiibacter</taxon>
    </lineage>
</organism>
<name>A0AAU7ZJB1_9BACT</name>